<dbReference type="InterPro" id="IPR050438">
    <property type="entry name" value="LMW_PTPase"/>
</dbReference>
<feature type="domain" description="Phosphotyrosine protein phosphatase I" evidence="6">
    <location>
        <begin position="4"/>
        <end position="145"/>
    </location>
</feature>
<keyword evidence="12" id="KW-1185">Reference proteome</keyword>
<dbReference type="EMBL" id="JBAWKY010000001">
    <property type="protein sequence ID" value="MEI4462145.1"/>
    <property type="molecule type" value="Genomic_DNA"/>
</dbReference>
<evidence type="ECO:0000313" key="11">
    <source>
        <dbReference type="Proteomes" id="UP000072605"/>
    </source>
</evidence>
<keyword evidence="2" id="KW-0378">Hydrolase</keyword>
<feature type="active site" evidence="4">
    <location>
        <position position="16"/>
    </location>
</feature>
<feature type="compositionally biased region" description="Basic residues" evidence="5">
    <location>
        <begin position="161"/>
        <end position="171"/>
    </location>
</feature>
<proteinExistence type="inferred from homology"/>
<comment type="caution">
    <text evidence="7">The sequence shown here is derived from an EMBL/GenBank/DDBJ whole genome shotgun (WGS) entry which is preliminary data.</text>
</comment>
<evidence type="ECO:0000313" key="8">
    <source>
        <dbReference type="EMBL" id="KTR28220.1"/>
    </source>
</evidence>
<keyword evidence="3" id="KW-0904">Protein phosphatase</keyword>
<dbReference type="SMART" id="SM00226">
    <property type="entry name" value="LMWPc"/>
    <property type="match status" value="1"/>
</dbReference>
<dbReference type="InterPro" id="IPR017867">
    <property type="entry name" value="Tyr_phospatase_low_mol_wt"/>
</dbReference>
<protein>
    <submittedName>
        <fullName evidence="9">Low molecular weight protein arginine phosphatase</fullName>
    </submittedName>
    <submittedName>
        <fullName evidence="7">Protein tyrosine phosphatase</fullName>
    </submittedName>
</protein>
<name>A0A0V8GHU9_9BACL</name>
<feature type="region of interest" description="Disordered" evidence="5">
    <location>
        <begin position="147"/>
        <end position="171"/>
    </location>
</feature>
<dbReference type="Proteomes" id="UP001387110">
    <property type="component" value="Unassembled WGS sequence"/>
</dbReference>
<reference evidence="7 10" key="1">
    <citation type="journal article" date="2015" name="Int. J. Syst. Evol. Microbiol.">
        <title>Exiguobacterium enclense sp. nov., isolated from sediment.</title>
        <authorList>
            <person name="Dastager S.G."/>
            <person name="Mawlankar R."/>
            <person name="Sonalkar V.V."/>
            <person name="Thorat M.N."/>
            <person name="Mual P."/>
            <person name="Verma A."/>
            <person name="Krishnamurthi S."/>
            <person name="Tang S.K."/>
            <person name="Li W.J."/>
        </authorList>
    </citation>
    <scope>NUCLEOTIDE SEQUENCE [LARGE SCALE GENOMIC DNA]</scope>
    <source>
        <strain evidence="7 10">NIO-1109</strain>
    </source>
</reference>
<dbReference type="GeneID" id="90838458"/>
<evidence type="ECO:0000313" key="10">
    <source>
        <dbReference type="Proteomes" id="UP000053797"/>
    </source>
</evidence>
<dbReference type="SUPFAM" id="SSF52788">
    <property type="entry name" value="Phosphotyrosine protein phosphatases I"/>
    <property type="match status" value="1"/>
</dbReference>
<dbReference type="InterPro" id="IPR023485">
    <property type="entry name" value="Ptyr_pPase"/>
</dbReference>
<dbReference type="InterPro" id="IPR036196">
    <property type="entry name" value="Ptyr_pPase_sf"/>
</dbReference>
<dbReference type="Pfam" id="PF01451">
    <property type="entry name" value="LMWPc"/>
    <property type="match status" value="1"/>
</dbReference>
<reference evidence="9 12" key="3">
    <citation type="submission" date="2023-12" db="EMBL/GenBank/DDBJ databases">
        <authorList>
            <person name="Easwaran N."/>
            <person name="Lazarus H.P.S."/>
        </authorList>
    </citation>
    <scope>NUCLEOTIDE SEQUENCE [LARGE SCALE GENOMIC DNA]</scope>
    <source>
        <strain evidence="9 12">VIT-2023</strain>
    </source>
</reference>
<organism evidence="7 10">
    <name type="scientific">Exiguobacterium indicum</name>
    <dbReference type="NCBI Taxonomy" id="296995"/>
    <lineage>
        <taxon>Bacteria</taxon>
        <taxon>Bacillati</taxon>
        <taxon>Bacillota</taxon>
        <taxon>Bacilli</taxon>
        <taxon>Bacillales</taxon>
        <taxon>Bacillales Family XII. Incertae Sedis</taxon>
        <taxon>Exiguobacterium</taxon>
    </lineage>
</organism>
<dbReference type="RefSeq" id="WP_023469513.1">
    <property type="nucleotide sequence ID" value="NZ_FMYN01000001.1"/>
</dbReference>
<accession>A0A0V8GHU9</accession>
<evidence type="ECO:0000256" key="2">
    <source>
        <dbReference type="ARBA" id="ARBA00022801"/>
    </source>
</evidence>
<dbReference type="PANTHER" id="PTHR11717:SF31">
    <property type="entry name" value="LOW MOLECULAR WEIGHT PROTEIN-TYROSINE-PHOSPHATASE ETP-RELATED"/>
    <property type="match status" value="1"/>
</dbReference>
<dbReference type="PRINTS" id="PR00719">
    <property type="entry name" value="LMWPTPASE"/>
</dbReference>
<dbReference type="CDD" id="cd16344">
    <property type="entry name" value="LMWPAP"/>
    <property type="match status" value="1"/>
</dbReference>
<dbReference type="Proteomes" id="UP000053797">
    <property type="component" value="Unassembled WGS sequence"/>
</dbReference>
<dbReference type="GO" id="GO:0004725">
    <property type="term" value="F:protein tyrosine phosphatase activity"/>
    <property type="evidence" value="ECO:0007669"/>
    <property type="project" value="InterPro"/>
</dbReference>
<dbReference type="AlphaFoldDB" id="A0A0V8GHU9"/>
<dbReference type="OrthoDB" id="9784339at2"/>
<evidence type="ECO:0000313" key="9">
    <source>
        <dbReference type="EMBL" id="MEI4462145.1"/>
    </source>
</evidence>
<evidence type="ECO:0000256" key="4">
    <source>
        <dbReference type="PIRSR" id="PIRSR617867-1"/>
    </source>
</evidence>
<evidence type="ECO:0000259" key="6">
    <source>
        <dbReference type="SMART" id="SM00226"/>
    </source>
</evidence>
<dbReference type="EMBL" id="LDQV01000008">
    <property type="protein sequence ID" value="KTR28220.1"/>
    <property type="molecule type" value="Genomic_DNA"/>
</dbReference>
<dbReference type="EMBL" id="LNQL01000001">
    <property type="protein sequence ID" value="KSU49879.1"/>
    <property type="molecule type" value="Genomic_DNA"/>
</dbReference>
<evidence type="ECO:0000256" key="5">
    <source>
        <dbReference type="SAM" id="MobiDB-lite"/>
    </source>
</evidence>
<dbReference type="PANTHER" id="PTHR11717">
    <property type="entry name" value="LOW MOLECULAR WEIGHT PROTEIN TYROSINE PHOSPHATASE"/>
    <property type="match status" value="1"/>
</dbReference>
<evidence type="ECO:0000256" key="1">
    <source>
        <dbReference type="ARBA" id="ARBA00011063"/>
    </source>
</evidence>
<feature type="active site" description="Nucleophile" evidence="4">
    <location>
        <position position="10"/>
    </location>
</feature>
<evidence type="ECO:0000313" key="12">
    <source>
        <dbReference type="Proteomes" id="UP001387110"/>
    </source>
</evidence>
<reference evidence="8 11" key="2">
    <citation type="journal article" date="2016" name="Front. Microbiol.">
        <title>Genomic Resource of Rice Seed Associated Bacteria.</title>
        <authorList>
            <person name="Midha S."/>
            <person name="Bansal K."/>
            <person name="Sharma S."/>
            <person name="Kumar N."/>
            <person name="Patil P.P."/>
            <person name="Chaudhry V."/>
            <person name="Patil P.B."/>
        </authorList>
    </citation>
    <scope>NUCLEOTIDE SEQUENCE [LARGE SCALE GENOMIC DNA]</scope>
    <source>
        <strain evidence="8 11">RSA11</strain>
    </source>
</reference>
<feature type="active site" description="Proton donor" evidence="4">
    <location>
        <position position="119"/>
    </location>
</feature>
<dbReference type="Proteomes" id="UP000072605">
    <property type="component" value="Unassembled WGS sequence"/>
</dbReference>
<evidence type="ECO:0000313" key="7">
    <source>
        <dbReference type="EMBL" id="KSU49879.1"/>
    </source>
</evidence>
<gene>
    <name evidence="7" type="ORF">AS033_00495</name>
    <name evidence="8" type="ORF">RSA11_02035</name>
    <name evidence="9" type="ORF">SZL87_06825</name>
</gene>
<comment type="similarity">
    <text evidence="1">Belongs to the low molecular weight phosphotyrosine protein phosphatase family.</text>
</comment>
<dbReference type="Gene3D" id="3.40.50.2300">
    <property type="match status" value="1"/>
</dbReference>
<evidence type="ECO:0000256" key="3">
    <source>
        <dbReference type="ARBA" id="ARBA00022912"/>
    </source>
</evidence>
<sequence>MSTRRVLFICTGNTCRSPMAMALLRSKVADQEFDVRSAGLRSMQGFDASENALQVLRERGIELEHYTQVFDDVLGRWSDIILTMTRQHKQEVGERYPELKERTFTLYEYVTGLERDINDPYGGSMNVYRQVRNELEPLVNRLVLKLTQNGNGRKAPDTRKLPKKQPKQTGE</sequence>